<accession>A0A4Q2D1P7</accession>
<evidence type="ECO:0000259" key="6">
    <source>
        <dbReference type="Pfam" id="PF02786"/>
    </source>
</evidence>
<dbReference type="Gene3D" id="3.30.470.20">
    <property type="entry name" value="ATP-grasp fold, B domain"/>
    <property type="match status" value="1"/>
</dbReference>
<dbReference type="EMBL" id="SDEE01001010">
    <property type="protein sequence ID" value="RXW13113.1"/>
    <property type="molecule type" value="Genomic_DNA"/>
</dbReference>
<comment type="catalytic activity">
    <reaction evidence="5">
        <text>hydrogencarbonate + NH4(+) + 2 ATP = carbamoyl phosphate + 2 ADP + phosphate + 2 H(+)</text>
        <dbReference type="Rhea" id="RHEA:18029"/>
        <dbReference type="ChEBI" id="CHEBI:15378"/>
        <dbReference type="ChEBI" id="CHEBI:17544"/>
        <dbReference type="ChEBI" id="CHEBI:28938"/>
        <dbReference type="ChEBI" id="CHEBI:30616"/>
        <dbReference type="ChEBI" id="CHEBI:43474"/>
        <dbReference type="ChEBI" id="CHEBI:58228"/>
        <dbReference type="ChEBI" id="CHEBI:456216"/>
        <dbReference type="EC" id="6.3.4.16"/>
    </reaction>
</comment>
<keyword evidence="9" id="KW-1185">Reference proteome</keyword>
<sequence>MPRATTLWHMQRLKIHSRIHVAALVIANYAEDYSHFLAESSLGAWLKENGVPALYGMLTKDSRGLSIGQAGEFDHSGSQAIRALKERDTYATTVNPNIATVTASEALADKVNFLSVTPEFVCKIIKYEQPDGVYATFGRILRRTWVRQLPLRRLSDISPSFVLRACGEEYEGWKEIECEAVRDRRDGWITACNTENFGPLGIHTGDSTAVAPSQTLSGAGYNMLRTTAVNVISHLGVVGECNVQYST</sequence>
<dbReference type="SUPFAM" id="SSF52440">
    <property type="entry name" value="PreATP-grasp domain"/>
    <property type="match status" value="1"/>
</dbReference>
<dbReference type="GO" id="GO:0019240">
    <property type="term" value="P:citrulline biosynthetic process"/>
    <property type="evidence" value="ECO:0007669"/>
    <property type="project" value="TreeGrafter"/>
</dbReference>
<protein>
    <submittedName>
        <fullName evidence="8">Uncharacterized protein</fullName>
    </submittedName>
</protein>
<evidence type="ECO:0000256" key="5">
    <source>
        <dbReference type="ARBA" id="ARBA00047359"/>
    </source>
</evidence>
<dbReference type="OrthoDB" id="3250793at2759"/>
<evidence type="ECO:0000259" key="7">
    <source>
        <dbReference type="Pfam" id="PF25596"/>
    </source>
</evidence>
<feature type="domain" description="Carbamoyl phosphate synthase ATP-binding" evidence="6">
    <location>
        <begin position="171"/>
        <end position="246"/>
    </location>
</feature>
<keyword evidence="1" id="KW-0436">Ligase</keyword>
<evidence type="ECO:0000256" key="3">
    <source>
        <dbReference type="ARBA" id="ARBA00022741"/>
    </source>
</evidence>
<evidence type="ECO:0000313" key="9">
    <source>
        <dbReference type="Proteomes" id="UP000290288"/>
    </source>
</evidence>
<dbReference type="GO" id="GO:0006228">
    <property type="term" value="P:UTP biosynthetic process"/>
    <property type="evidence" value="ECO:0007669"/>
    <property type="project" value="TreeGrafter"/>
</dbReference>
<dbReference type="PANTHER" id="PTHR11405:SF5">
    <property type="entry name" value="CAD PROTEIN"/>
    <property type="match status" value="1"/>
</dbReference>
<reference evidence="8 9" key="1">
    <citation type="submission" date="2019-01" db="EMBL/GenBank/DDBJ databases">
        <title>Draft genome sequence of Psathyrella aberdarensis IHI B618.</title>
        <authorList>
            <person name="Buettner E."/>
            <person name="Kellner H."/>
        </authorList>
    </citation>
    <scope>NUCLEOTIDE SEQUENCE [LARGE SCALE GENOMIC DNA]</scope>
    <source>
        <strain evidence="8 9">IHI B618</strain>
    </source>
</reference>
<name>A0A4Q2D1P7_9AGAR</name>
<dbReference type="GO" id="GO:0006207">
    <property type="term" value="P:'de novo' pyrimidine nucleobase biosynthetic process"/>
    <property type="evidence" value="ECO:0007669"/>
    <property type="project" value="TreeGrafter"/>
</dbReference>
<dbReference type="InterPro" id="IPR016185">
    <property type="entry name" value="PreATP-grasp_dom_sf"/>
</dbReference>
<keyword evidence="4" id="KW-0067">ATP-binding</keyword>
<dbReference type="GO" id="GO:0004070">
    <property type="term" value="F:aspartate carbamoyltransferase activity"/>
    <property type="evidence" value="ECO:0007669"/>
    <property type="project" value="TreeGrafter"/>
</dbReference>
<gene>
    <name evidence="8" type="ORF">EST38_g12741</name>
</gene>
<dbReference type="GO" id="GO:0005524">
    <property type="term" value="F:ATP binding"/>
    <property type="evidence" value="ECO:0007669"/>
    <property type="project" value="UniProtKB-KW"/>
</dbReference>
<comment type="caution">
    <text evidence="8">The sequence shown here is derived from an EMBL/GenBank/DDBJ whole genome shotgun (WGS) entry which is preliminary data.</text>
</comment>
<evidence type="ECO:0000313" key="8">
    <source>
        <dbReference type="EMBL" id="RXW13113.1"/>
    </source>
</evidence>
<dbReference type="Proteomes" id="UP000290288">
    <property type="component" value="Unassembled WGS sequence"/>
</dbReference>
<dbReference type="STRING" id="2316362.A0A4Q2D1P7"/>
<dbReference type="InterPro" id="IPR005479">
    <property type="entry name" value="CPAse_ATP-bd"/>
</dbReference>
<feature type="domain" description="Carbamoyl phosphate synthase preATP-grasp" evidence="7">
    <location>
        <begin position="64"/>
        <end position="138"/>
    </location>
</feature>
<evidence type="ECO:0000256" key="4">
    <source>
        <dbReference type="ARBA" id="ARBA00022840"/>
    </source>
</evidence>
<dbReference type="GO" id="GO:0046872">
    <property type="term" value="F:metal ion binding"/>
    <property type="evidence" value="ECO:0007669"/>
    <property type="project" value="UniProtKB-KW"/>
</dbReference>
<dbReference type="InterPro" id="IPR036480">
    <property type="entry name" value="CarbP_synth_ssu_N_sf"/>
</dbReference>
<dbReference type="Gene3D" id="3.50.30.20">
    <property type="entry name" value="Carbamoyl-phosphate synthase small subunit, N-terminal domain"/>
    <property type="match status" value="1"/>
</dbReference>
<dbReference type="GO" id="GO:0004088">
    <property type="term" value="F:carbamoyl-phosphate synthase (glutamine-hydrolyzing) activity"/>
    <property type="evidence" value="ECO:0007669"/>
    <property type="project" value="TreeGrafter"/>
</dbReference>
<proteinExistence type="predicted"/>
<dbReference type="GO" id="GO:0004087">
    <property type="term" value="F:carbamoyl-phosphate synthase (ammonia) activity"/>
    <property type="evidence" value="ECO:0007669"/>
    <property type="project" value="UniProtKB-EC"/>
</dbReference>
<evidence type="ECO:0000256" key="1">
    <source>
        <dbReference type="ARBA" id="ARBA00022598"/>
    </source>
</evidence>
<dbReference type="Pfam" id="PF02786">
    <property type="entry name" value="CPSase_L_D2"/>
    <property type="match status" value="1"/>
</dbReference>
<organism evidence="8 9">
    <name type="scientific">Candolleomyces aberdarensis</name>
    <dbReference type="NCBI Taxonomy" id="2316362"/>
    <lineage>
        <taxon>Eukaryota</taxon>
        <taxon>Fungi</taxon>
        <taxon>Dikarya</taxon>
        <taxon>Basidiomycota</taxon>
        <taxon>Agaricomycotina</taxon>
        <taxon>Agaricomycetes</taxon>
        <taxon>Agaricomycetidae</taxon>
        <taxon>Agaricales</taxon>
        <taxon>Agaricineae</taxon>
        <taxon>Psathyrellaceae</taxon>
        <taxon>Candolleomyces</taxon>
    </lineage>
</organism>
<dbReference type="FunFam" id="3.40.50.20:FF:000001">
    <property type="entry name" value="Carbamoyl-phosphate synthase large chain"/>
    <property type="match status" value="1"/>
</dbReference>
<dbReference type="InterPro" id="IPR005483">
    <property type="entry name" value="CPSase_dom"/>
</dbReference>
<dbReference type="GO" id="GO:0004151">
    <property type="term" value="F:dihydroorotase activity"/>
    <property type="evidence" value="ECO:0007669"/>
    <property type="project" value="TreeGrafter"/>
</dbReference>
<dbReference type="PRINTS" id="PR00098">
    <property type="entry name" value="CPSASE"/>
</dbReference>
<dbReference type="SUPFAM" id="SSF52021">
    <property type="entry name" value="Carbamoyl phosphate synthetase, small subunit N-terminal domain"/>
    <property type="match status" value="1"/>
</dbReference>
<dbReference type="Pfam" id="PF25596">
    <property type="entry name" value="CPSase_L_D1"/>
    <property type="match status" value="1"/>
</dbReference>
<dbReference type="PANTHER" id="PTHR11405">
    <property type="entry name" value="CARBAMOYLTRANSFERASE FAMILY MEMBER"/>
    <property type="match status" value="1"/>
</dbReference>
<dbReference type="GO" id="GO:0006541">
    <property type="term" value="P:glutamine metabolic process"/>
    <property type="evidence" value="ECO:0007669"/>
    <property type="project" value="TreeGrafter"/>
</dbReference>
<dbReference type="GO" id="GO:0005829">
    <property type="term" value="C:cytosol"/>
    <property type="evidence" value="ECO:0007669"/>
    <property type="project" value="TreeGrafter"/>
</dbReference>
<evidence type="ECO:0000256" key="2">
    <source>
        <dbReference type="ARBA" id="ARBA00022723"/>
    </source>
</evidence>
<dbReference type="SUPFAM" id="SSF56059">
    <property type="entry name" value="Glutathione synthetase ATP-binding domain-like"/>
    <property type="match status" value="1"/>
</dbReference>
<dbReference type="Gene3D" id="3.40.50.20">
    <property type="match status" value="1"/>
</dbReference>
<keyword evidence="2" id="KW-0479">Metal-binding</keyword>
<dbReference type="InterPro" id="IPR058047">
    <property type="entry name" value="CPSase_preATP-grasp"/>
</dbReference>
<keyword evidence="3" id="KW-0547">Nucleotide-binding</keyword>
<dbReference type="AlphaFoldDB" id="A0A4Q2D1P7"/>